<dbReference type="EMBL" id="CABIJS010000024">
    <property type="protein sequence ID" value="VUZ40011.1"/>
    <property type="molecule type" value="Genomic_DNA"/>
</dbReference>
<keyword evidence="2" id="KW-1185">Reference proteome</keyword>
<protein>
    <submittedName>
        <fullName evidence="1">Uncharacterized protein</fullName>
    </submittedName>
</protein>
<name>A0A564XYB3_HYMDI</name>
<reference evidence="1 2" key="1">
    <citation type="submission" date="2019-07" db="EMBL/GenBank/DDBJ databases">
        <authorList>
            <person name="Jastrzebski P J."/>
            <person name="Paukszto L."/>
            <person name="Jastrzebski P J."/>
        </authorList>
    </citation>
    <scope>NUCLEOTIDE SEQUENCE [LARGE SCALE GENOMIC DNA]</scope>
    <source>
        <strain evidence="1 2">WMS-il1</strain>
    </source>
</reference>
<accession>A0A564XYB3</accession>
<gene>
    <name evidence="1" type="ORF">WMSIL1_LOCUS1147</name>
</gene>
<dbReference type="Proteomes" id="UP000321570">
    <property type="component" value="Unassembled WGS sequence"/>
</dbReference>
<evidence type="ECO:0000313" key="2">
    <source>
        <dbReference type="Proteomes" id="UP000321570"/>
    </source>
</evidence>
<evidence type="ECO:0000313" key="1">
    <source>
        <dbReference type="EMBL" id="VUZ40011.1"/>
    </source>
</evidence>
<organism evidence="1 2">
    <name type="scientific">Hymenolepis diminuta</name>
    <name type="common">Rat tapeworm</name>
    <dbReference type="NCBI Taxonomy" id="6216"/>
    <lineage>
        <taxon>Eukaryota</taxon>
        <taxon>Metazoa</taxon>
        <taxon>Spiralia</taxon>
        <taxon>Lophotrochozoa</taxon>
        <taxon>Platyhelminthes</taxon>
        <taxon>Cestoda</taxon>
        <taxon>Eucestoda</taxon>
        <taxon>Cyclophyllidea</taxon>
        <taxon>Hymenolepididae</taxon>
        <taxon>Hymenolepis</taxon>
    </lineage>
</organism>
<proteinExistence type="predicted"/>
<dbReference type="AlphaFoldDB" id="A0A564XYB3"/>
<sequence length="102" mass="11507">MLILMTTSPLACIQSSLTALTESLFVSIRIAGLGTDVYKKDSLIKMLIATKSAPQFIIIYRVIGIRLLSLRLWLRSRVIFGRLFDFGFLDLTCSSFFAFNHV</sequence>